<feature type="transmembrane region" description="Helical" evidence="5">
    <location>
        <begin position="179"/>
        <end position="197"/>
    </location>
</feature>
<dbReference type="AlphaFoldDB" id="A0A1V4H6C5"/>
<dbReference type="Proteomes" id="UP000190626">
    <property type="component" value="Unassembled WGS sequence"/>
</dbReference>
<feature type="transmembrane region" description="Helical" evidence="5">
    <location>
        <begin position="6"/>
        <end position="26"/>
    </location>
</feature>
<keyword evidence="3 5" id="KW-1133">Transmembrane helix</keyword>
<proteinExistence type="predicted"/>
<evidence type="ECO:0000313" key="6">
    <source>
        <dbReference type="EMBL" id="OPH46670.1"/>
    </source>
</evidence>
<feature type="transmembrane region" description="Helical" evidence="5">
    <location>
        <begin position="122"/>
        <end position="141"/>
    </location>
</feature>
<dbReference type="InterPro" id="IPR003810">
    <property type="entry name" value="Mntp/YtaF"/>
</dbReference>
<gene>
    <name evidence="6" type="ORF">BC351_14380</name>
</gene>
<dbReference type="PANTHER" id="PTHR35529">
    <property type="entry name" value="MANGANESE EFFLUX PUMP MNTP-RELATED"/>
    <property type="match status" value="1"/>
</dbReference>
<evidence type="ECO:0000256" key="5">
    <source>
        <dbReference type="SAM" id="Phobius"/>
    </source>
</evidence>
<evidence type="ECO:0000256" key="2">
    <source>
        <dbReference type="ARBA" id="ARBA00022692"/>
    </source>
</evidence>
<evidence type="ECO:0000256" key="3">
    <source>
        <dbReference type="ARBA" id="ARBA00022989"/>
    </source>
</evidence>
<sequence>MHWFSIIGIGIAANLDNLGIGLSFGARSTRVPFISNLVIAILSMIASYISTTLGDVISQYIPSDITNWSGGVLLVIIGLFAIKADLKMSSVQHRHQGITSLLHSPNIADRDGDKVISWKESITLGIALALNCTVGGFGAGVTGLSPFMTTISIGIFSLLTIHIGVRTGQQIARTWLGKWFNRLGGILLVLIGLYEVFV</sequence>
<reference evidence="7" key="1">
    <citation type="submission" date="2016-07" db="EMBL/GenBank/DDBJ databases">
        <authorList>
            <person name="Florea S."/>
            <person name="Webb J.S."/>
            <person name="Jaromczyk J."/>
            <person name="Schardl C.L."/>
        </authorList>
    </citation>
    <scope>NUCLEOTIDE SEQUENCE [LARGE SCALE GENOMIC DNA]</scope>
    <source>
        <strain evidence="7">CY1</strain>
    </source>
</reference>
<dbReference type="PANTHER" id="PTHR35529:SF2">
    <property type="entry name" value="SPORULATION PROTEIN YTAF-RELATED"/>
    <property type="match status" value="1"/>
</dbReference>
<evidence type="ECO:0000256" key="4">
    <source>
        <dbReference type="ARBA" id="ARBA00023136"/>
    </source>
</evidence>
<accession>A0A1V4H6C5</accession>
<evidence type="ECO:0000256" key="1">
    <source>
        <dbReference type="ARBA" id="ARBA00022475"/>
    </source>
</evidence>
<protein>
    <submittedName>
        <fullName evidence="6">Sporulation membrane protein YtaF</fullName>
    </submittedName>
</protein>
<comment type="caution">
    <text evidence="6">The sequence shown here is derived from an EMBL/GenBank/DDBJ whole genome shotgun (WGS) entry which is preliminary data.</text>
</comment>
<dbReference type="Pfam" id="PF02659">
    <property type="entry name" value="Mntp"/>
    <property type="match status" value="1"/>
</dbReference>
<feature type="transmembrane region" description="Helical" evidence="5">
    <location>
        <begin position="65"/>
        <end position="82"/>
    </location>
</feature>
<dbReference type="EMBL" id="MBTG01000073">
    <property type="protein sequence ID" value="OPH46670.1"/>
    <property type="molecule type" value="Genomic_DNA"/>
</dbReference>
<feature type="transmembrane region" description="Helical" evidence="5">
    <location>
        <begin position="147"/>
        <end position="167"/>
    </location>
</feature>
<evidence type="ECO:0000313" key="7">
    <source>
        <dbReference type="Proteomes" id="UP000190626"/>
    </source>
</evidence>
<keyword evidence="7" id="KW-1185">Reference proteome</keyword>
<keyword evidence="2 5" id="KW-0812">Transmembrane</keyword>
<dbReference type="STRING" id="1469647.BC351_14380"/>
<keyword evidence="1" id="KW-1003">Cell membrane</keyword>
<feature type="transmembrane region" description="Helical" evidence="5">
    <location>
        <begin position="33"/>
        <end position="53"/>
    </location>
</feature>
<organism evidence="6 7">
    <name type="scientific">Paenibacillus ferrarius</name>
    <dbReference type="NCBI Taxonomy" id="1469647"/>
    <lineage>
        <taxon>Bacteria</taxon>
        <taxon>Bacillati</taxon>
        <taxon>Bacillota</taxon>
        <taxon>Bacilli</taxon>
        <taxon>Bacillales</taxon>
        <taxon>Paenibacillaceae</taxon>
        <taxon>Paenibacillus</taxon>
    </lineage>
</organism>
<name>A0A1V4H6C5_9BACL</name>
<dbReference type="OrthoDB" id="1679205at2"/>
<dbReference type="RefSeq" id="WP_079421438.1">
    <property type="nucleotide sequence ID" value="NZ_MBTG01000073.1"/>
</dbReference>
<keyword evidence="4 5" id="KW-0472">Membrane</keyword>